<evidence type="ECO:0000256" key="8">
    <source>
        <dbReference type="ARBA" id="ARBA00022737"/>
    </source>
</evidence>
<dbReference type="GO" id="GO:0004794">
    <property type="term" value="F:threonine deaminase activity"/>
    <property type="evidence" value="ECO:0007669"/>
    <property type="project" value="UniProtKB-UniRule"/>
</dbReference>
<evidence type="ECO:0000256" key="12">
    <source>
        <dbReference type="ARBA" id="ARBA00025527"/>
    </source>
</evidence>
<dbReference type="GO" id="GO:0030170">
    <property type="term" value="F:pyridoxal phosphate binding"/>
    <property type="evidence" value="ECO:0007669"/>
    <property type="project" value="InterPro"/>
</dbReference>
<dbReference type="PANTHER" id="PTHR48078">
    <property type="entry name" value="THREONINE DEHYDRATASE, MITOCHONDRIAL-RELATED"/>
    <property type="match status" value="1"/>
</dbReference>
<dbReference type="SUPFAM" id="SSF53686">
    <property type="entry name" value="Tryptophan synthase beta subunit-like PLP-dependent enzymes"/>
    <property type="match status" value="1"/>
</dbReference>
<protein>
    <recommendedName>
        <fullName evidence="13">L-threonine dehydratase</fullName>
        <ecNumber evidence="13">4.3.1.19</ecNumber>
    </recommendedName>
    <alternativeName>
        <fullName evidence="13">Threonine deaminase</fullName>
    </alternativeName>
</protein>
<dbReference type="Proteomes" id="UP000286908">
    <property type="component" value="Unassembled WGS sequence"/>
</dbReference>
<feature type="domain" description="ACT-like" evidence="14">
    <location>
        <begin position="434"/>
        <end position="504"/>
    </location>
</feature>
<dbReference type="InterPro" id="IPR038110">
    <property type="entry name" value="TD_ACT-like_sf"/>
</dbReference>
<dbReference type="GO" id="GO:0003941">
    <property type="term" value="F:L-serine ammonia-lyase activity"/>
    <property type="evidence" value="ECO:0007669"/>
    <property type="project" value="TreeGrafter"/>
</dbReference>
<dbReference type="InterPro" id="IPR045865">
    <property type="entry name" value="ACT-like_dom_sf"/>
</dbReference>
<comment type="catalytic activity">
    <reaction evidence="1 13">
        <text>L-threonine = 2-oxobutanoate + NH4(+)</text>
        <dbReference type="Rhea" id="RHEA:22108"/>
        <dbReference type="ChEBI" id="CHEBI:16763"/>
        <dbReference type="ChEBI" id="CHEBI:28938"/>
        <dbReference type="ChEBI" id="CHEBI:57926"/>
        <dbReference type="EC" id="4.3.1.19"/>
    </reaction>
</comment>
<dbReference type="InterPro" id="IPR001926">
    <property type="entry name" value="TrpB-like_PALP"/>
</dbReference>
<dbReference type="CDD" id="cd04907">
    <property type="entry name" value="ACT_ThrD-I_2"/>
    <property type="match status" value="1"/>
</dbReference>
<evidence type="ECO:0000256" key="5">
    <source>
        <dbReference type="ARBA" id="ARBA00011881"/>
    </source>
</evidence>
<evidence type="ECO:0000256" key="3">
    <source>
        <dbReference type="ARBA" id="ARBA00004810"/>
    </source>
</evidence>
<dbReference type="InterPro" id="IPR000634">
    <property type="entry name" value="Ser/Thr_deHydtase_PyrdxlP-BS"/>
</dbReference>
<comment type="cofactor">
    <cofactor evidence="2 13">
        <name>pyridoxal 5'-phosphate</name>
        <dbReference type="ChEBI" id="CHEBI:597326"/>
    </cofactor>
</comment>
<dbReference type="EC" id="4.3.1.19" evidence="13"/>
<evidence type="ECO:0000256" key="13">
    <source>
        <dbReference type="RuleBase" id="RU362012"/>
    </source>
</evidence>
<evidence type="ECO:0000256" key="4">
    <source>
        <dbReference type="ARBA" id="ARBA00010869"/>
    </source>
</evidence>
<dbReference type="Pfam" id="PF00585">
    <property type="entry name" value="Thr_dehydrat_C"/>
    <property type="match status" value="2"/>
</dbReference>
<dbReference type="UniPathway" id="UPA00047">
    <property type="reaction ID" value="UER00054"/>
</dbReference>
<accession>A0A433ZRA0</accession>
<dbReference type="GO" id="GO:0006565">
    <property type="term" value="P:L-serine catabolic process"/>
    <property type="evidence" value="ECO:0007669"/>
    <property type="project" value="TreeGrafter"/>
</dbReference>
<comment type="caution">
    <text evidence="15">The sequence shown here is derived from an EMBL/GenBank/DDBJ whole genome shotgun (WGS) entry which is preliminary data.</text>
</comment>
<dbReference type="NCBIfam" id="TIGR01124">
    <property type="entry name" value="ilvA_2Cterm"/>
    <property type="match status" value="1"/>
</dbReference>
<dbReference type="Gene3D" id="3.40.50.1100">
    <property type="match status" value="2"/>
</dbReference>
<evidence type="ECO:0000256" key="9">
    <source>
        <dbReference type="ARBA" id="ARBA00022898"/>
    </source>
</evidence>
<dbReference type="CDD" id="cd01562">
    <property type="entry name" value="Thr-dehyd"/>
    <property type="match status" value="1"/>
</dbReference>
<organism evidence="15 16">
    <name type="scientific">Morganella morganii</name>
    <name type="common">Proteus morganii</name>
    <dbReference type="NCBI Taxonomy" id="582"/>
    <lineage>
        <taxon>Bacteria</taxon>
        <taxon>Pseudomonadati</taxon>
        <taxon>Pseudomonadota</taxon>
        <taxon>Gammaproteobacteria</taxon>
        <taxon>Enterobacterales</taxon>
        <taxon>Morganellaceae</taxon>
        <taxon>Morganella</taxon>
    </lineage>
</organism>
<dbReference type="EMBL" id="NRQY01000002">
    <property type="protein sequence ID" value="RUT64626.1"/>
    <property type="molecule type" value="Genomic_DNA"/>
</dbReference>
<evidence type="ECO:0000313" key="16">
    <source>
        <dbReference type="Proteomes" id="UP000286908"/>
    </source>
</evidence>
<evidence type="ECO:0000256" key="10">
    <source>
        <dbReference type="ARBA" id="ARBA00023239"/>
    </source>
</evidence>
<name>A0A433ZRA0_MORMO</name>
<comment type="subunit">
    <text evidence="5 13">Homotetramer.</text>
</comment>
<dbReference type="GO" id="GO:0006567">
    <property type="term" value="P:L-threonine catabolic process"/>
    <property type="evidence" value="ECO:0007669"/>
    <property type="project" value="TreeGrafter"/>
</dbReference>
<dbReference type="PROSITE" id="PS00165">
    <property type="entry name" value="DEHYDRATASE_SER_THR"/>
    <property type="match status" value="1"/>
</dbReference>
<evidence type="ECO:0000313" key="15">
    <source>
        <dbReference type="EMBL" id="RUT64626.1"/>
    </source>
</evidence>
<keyword evidence="8" id="KW-0677">Repeat</keyword>
<evidence type="ECO:0000256" key="2">
    <source>
        <dbReference type="ARBA" id="ARBA00001933"/>
    </source>
</evidence>
<dbReference type="GO" id="GO:0009097">
    <property type="term" value="P:isoleucine biosynthetic process"/>
    <property type="evidence" value="ECO:0007669"/>
    <property type="project" value="UniProtKB-UniRule"/>
</dbReference>
<geneLocation type="plasmid" evidence="15">
    <name>unnamed1</name>
</geneLocation>
<dbReference type="InterPro" id="IPR005787">
    <property type="entry name" value="Thr_deHydtase_biosynth"/>
</dbReference>
<dbReference type="CDD" id="cd04906">
    <property type="entry name" value="ACT_ThrD-I_1"/>
    <property type="match status" value="1"/>
</dbReference>
<keyword evidence="6 13" id="KW-0028">Amino-acid biosynthesis</keyword>
<evidence type="ECO:0000256" key="1">
    <source>
        <dbReference type="ARBA" id="ARBA00001274"/>
    </source>
</evidence>
<dbReference type="NCBIfam" id="NF006674">
    <property type="entry name" value="PRK09224.1"/>
    <property type="match status" value="1"/>
</dbReference>
<gene>
    <name evidence="13 15" type="primary">ilvA</name>
    <name evidence="15" type="ORF">CKG00_15805</name>
</gene>
<reference evidence="15 16" key="1">
    <citation type="submission" date="2017-08" db="EMBL/GenBank/DDBJ databases">
        <title>Draft genome sequence of pheromone producing symbiont Morganella morganii, of the female New Zealand grass grub Costelytra giveni.</title>
        <authorList>
            <person name="Laugraud A."/>
            <person name="Young S.D."/>
            <person name="Hurst M.H."/>
        </authorList>
    </citation>
    <scope>NUCLEOTIDE SEQUENCE [LARGE SCALE GENOMIC DNA]</scope>
    <source>
        <strain evidence="15 16">MMsCG</strain>
        <plasmid evidence="15">unnamed1</plasmid>
    </source>
</reference>
<evidence type="ECO:0000256" key="7">
    <source>
        <dbReference type="ARBA" id="ARBA00022624"/>
    </source>
</evidence>
<dbReference type="AlphaFoldDB" id="A0A433ZRA0"/>
<evidence type="ECO:0000256" key="11">
    <source>
        <dbReference type="ARBA" id="ARBA00023304"/>
    </source>
</evidence>
<dbReference type="FunFam" id="3.40.1020.10:FF:000001">
    <property type="entry name" value="L-threonine dehydratase"/>
    <property type="match status" value="1"/>
</dbReference>
<evidence type="ECO:0000256" key="6">
    <source>
        <dbReference type="ARBA" id="ARBA00022605"/>
    </source>
</evidence>
<dbReference type="SUPFAM" id="SSF55021">
    <property type="entry name" value="ACT-like"/>
    <property type="match status" value="2"/>
</dbReference>
<dbReference type="InterPro" id="IPR001721">
    <property type="entry name" value="TD_ACT-like"/>
</dbReference>
<proteinExistence type="inferred from homology"/>
<dbReference type="FunFam" id="3.40.50.1100:FF:000005">
    <property type="entry name" value="Threonine dehydratase catabolic"/>
    <property type="match status" value="1"/>
</dbReference>
<dbReference type="FunFam" id="3.40.50.1100:FF:000008">
    <property type="entry name" value="L-threonine dehydratase"/>
    <property type="match status" value="1"/>
</dbReference>
<dbReference type="OrthoDB" id="9811476at2"/>
<dbReference type="Gene3D" id="3.40.1020.10">
    <property type="entry name" value="Biosynthetic Threonine Deaminase, Domain 3"/>
    <property type="match status" value="1"/>
</dbReference>
<keyword evidence="10 13" id="KW-0456">Lyase</keyword>
<dbReference type="InterPro" id="IPR050147">
    <property type="entry name" value="Ser/Thr_Dehydratase"/>
</dbReference>
<evidence type="ECO:0000259" key="14">
    <source>
        <dbReference type="PROSITE" id="PS51672"/>
    </source>
</evidence>
<dbReference type="Pfam" id="PF00291">
    <property type="entry name" value="PALP"/>
    <property type="match status" value="1"/>
</dbReference>
<comment type="similarity">
    <text evidence="4 13">Belongs to the serine/threonine dehydratase family.</text>
</comment>
<keyword evidence="11 13" id="KW-0100">Branched-chain amino acid biosynthesis</keyword>
<sequence>MTAKQPLSAQPSAAEYVRAAFSASVYDVAQVTPLQLMPKLSARLGNTISVKREDRQPVHSFKLRGAYAMIAELTEEQKQRGVVTASAGNHAQGVALSAGKTGVKALIVMPVATADIKVDAVRGFGGEVVLHGANFDEAKAHALELATSLGMTFIPPFDHPLVIAGQATIALELLQQNARLDRVFVPVGGGGLAAGVAVFIKHLMPDIKVIGVEAEDAACLKAALDAGHPVELPKVGLFAEGVAVKRIGDETFRLCQQYLDDVITVDSDAICAAMKDLFDDVRAVAEPSGALALAGMKKYIQQHNIQGENLAHVLSGANVNFHVLRYVSERCELGEQREGVFAVTIPEEKGSFLRFCQALGPRVVTEFNYRYSGSDEASVFVSVRADEGPGARQMILDRLSAAGFSATDLSDDEMAKLHVRYMVGGRPSAPLKERLFSFEFPEAPGALLKFLETLGTHWNITLFHYRSHGTDYGRVLAAFEIQEGDVQFEQHLNALGYDFRDETGNAAFARFLAPQLSGVARQ</sequence>
<keyword evidence="7 13" id="KW-0412">Isoleucine biosynthesis</keyword>
<comment type="function">
    <text evidence="12 13">Catalyzes the anaerobic formation of alpha-ketobutyrate and ammonia from threonine in a two-step reaction. The first step involved a dehydration of threonine and a production of enamine intermediates (aminocrotonate), which tautomerizes to its imine form (iminobutyrate). Both intermediates are unstable and short-lived. The second step is the nonenzymatic hydrolysis of the enamine/imine intermediates to form 2-ketobutyrate and free ammonia. In the low water environment of the cell, the second step is accelerated by RidA.</text>
</comment>
<dbReference type="PANTHER" id="PTHR48078:SF11">
    <property type="entry name" value="THREONINE DEHYDRATASE, MITOCHONDRIAL"/>
    <property type="match status" value="1"/>
</dbReference>
<feature type="domain" description="ACT-like" evidence="14">
    <location>
        <begin position="339"/>
        <end position="411"/>
    </location>
</feature>
<dbReference type="PROSITE" id="PS51672">
    <property type="entry name" value="ACT_LIKE"/>
    <property type="match status" value="2"/>
</dbReference>
<dbReference type="InterPro" id="IPR036052">
    <property type="entry name" value="TrpB-like_PALP_sf"/>
</dbReference>
<keyword evidence="15" id="KW-0614">Plasmid</keyword>
<comment type="pathway">
    <text evidence="3 13">Amino-acid biosynthesis; L-isoleucine biosynthesis; 2-oxobutanoate from L-threonine: step 1/1.</text>
</comment>
<keyword evidence="9 13" id="KW-0663">Pyridoxal phosphate</keyword>